<feature type="transmembrane region" description="Helical" evidence="13">
    <location>
        <begin position="268"/>
        <end position="292"/>
    </location>
</feature>
<dbReference type="PANTHER" id="PTHR42985">
    <property type="entry name" value="SODIUM-COUPLED MONOCARBOXYLATE TRANSPORTER"/>
    <property type="match status" value="1"/>
</dbReference>
<evidence type="ECO:0000313" key="15">
    <source>
        <dbReference type="Proteomes" id="UP000621266"/>
    </source>
</evidence>
<sequence>MHALDWTVVCGYFGVMVAIGWWSRRRVHDVKDFYLAGRRMPWWLTGISHHMSGYSAVMFVAFAGVAYTDGITVYFWAFATIGIGTAIGAWLFAARWNRLSSRLGVASPLEYLAERYNIPTQQALAWSGSLLKIFDVASKWFAVSVLLNSFAGVPLTLGIIITGTVTMAYCTAGGLWADALTDFGQFIIQGLAAIVMIWAVLAELGGVSGLWTLWGDLPEGHLSPTTAKYTTVFLMVYILVKTLEYNGGMWNLAQRYMAAPDTHAARRGAILSATLYLVWPLVLMFPMFAAPLIVPGLEDPTTSYAVMTTTLLPAGMVGLVLAGFFSHTMAMVASDANAISSVITRDMLPVMWNRARAFTEQQRLNAARITTFSFITFSMIVATQAQNLGGVLSIVVSWVGALMGPISIPLLLGMLPWFRSCGSRAALVSWAGGLGTYAFVYYALDSSQTVIVVTPILVSLALYTGLGLLLPERSERTDEIIDIAGREDDDTDGSGRPSPGPAVTV</sequence>
<feature type="transmembrane region" description="Helical" evidence="13">
    <location>
        <begin position="42"/>
        <end position="67"/>
    </location>
</feature>
<keyword evidence="3" id="KW-0813">Transport</keyword>
<evidence type="ECO:0000256" key="8">
    <source>
        <dbReference type="ARBA" id="ARBA00023065"/>
    </source>
</evidence>
<proteinExistence type="inferred from homology"/>
<evidence type="ECO:0000256" key="7">
    <source>
        <dbReference type="ARBA" id="ARBA00023053"/>
    </source>
</evidence>
<dbReference type="EMBL" id="WHPN01000377">
    <property type="protein sequence ID" value="KAF4406231.1"/>
    <property type="molecule type" value="Genomic_DNA"/>
</dbReference>
<name>A0ABQ7FAY2_9ACTN</name>
<feature type="transmembrane region" description="Helical" evidence="13">
    <location>
        <begin position="304"/>
        <end position="325"/>
    </location>
</feature>
<feature type="region of interest" description="Disordered" evidence="12">
    <location>
        <begin position="484"/>
        <end position="505"/>
    </location>
</feature>
<dbReference type="RefSeq" id="WP_098750090.1">
    <property type="nucleotide sequence ID" value="NZ_WHPN01000377.1"/>
</dbReference>
<evidence type="ECO:0000256" key="10">
    <source>
        <dbReference type="ARBA" id="ARBA00023201"/>
    </source>
</evidence>
<feature type="transmembrane region" description="Helical" evidence="13">
    <location>
        <begin position="226"/>
        <end position="247"/>
    </location>
</feature>
<keyword evidence="15" id="KW-1185">Reference proteome</keyword>
<dbReference type="Gene3D" id="1.20.1730.10">
    <property type="entry name" value="Sodium/glucose cotransporter"/>
    <property type="match status" value="1"/>
</dbReference>
<comment type="caution">
    <text evidence="14">The sequence shown here is derived from an EMBL/GenBank/DDBJ whole genome shotgun (WGS) entry which is preliminary data.</text>
</comment>
<reference evidence="14 15" key="1">
    <citation type="submission" date="2019-10" db="EMBL/GenBank/DDBJ databases">
        <title>Streptomyces tenebrisbrunneis sp.nov., an endogenous actinomycete isolated from of Lycium ruthenicum.</title>
        <authorList>
            <person name="Ma L."/>
        </authorList>
    </citation>
    <scope>NUCLEOTIDE SEQUENCE [LARGE SCALE GENOMIC DNA]</scope>
    <source>
        <strain evidence="14 15">TRM 66187</strain>
    </source>
</reference>
<evidence type="ECO:0000256" key="6">
    <source>
        <dbReference type="ARBA" id="ARBA00022989"/>
    </source>
</evidence>
<accession>A0ABQ7FAY2</accession>
<comment type="similarity">
    <text evidence="2 11">Belongs to the sodium:solute symporter (SSF) (TC 2.A.21) family.</text>
</comment>
<evidence type="ECO:0000313" key="14">
    <source>
        <dbReference type="EMBL" id="KAF4406231.1"/>
    </source>
</evidence>
<evidence type="ECO:0000256" key="12">
    <source>
        <dbReference type="SAM" id="MobiDB-lite"/>
    </source>
</evidence>
<protein>
    <submittedName>
        <fullName evidence="14">Na+:solute symporter</fullName>
    </submittedName>
</protein>
<feature type="transmembrane region" description="Helical" evidence="13">
    <location>
        <begin position="73"/>
        <end position="93"/>
    </location>
</feature>
<dbReference type="InterPro" id="IPR038377">
    <property type="entry name" value="Na/Glc_symporter_sf"/>
</dbReference>
<dbReference type="Proteomes" id="UP000621266">
    <property type="component" value="Unassembled WGS sequence"/>
</dbReference>
<evidence type="ECO:0000256" key="3">
    <source>
        <dbReference type="ARBA" id="ARBA00022448"/>
    </source>
</evidence>
<keyword evidence="4" id="KW-1003">Cell membrane</keyword>
<feature type="transmembrane region" description="Helical" evidence="13">
    <location>
        <begin position="6"/>
        <end position="22"/>
    </location>
</feature>
<feature type="transmembrane region" description="Helical" evidence="13">
    <location>
        <begin position="366"/>
        <end position="385"/>
    </location>
</feature>
<feature type="transmembrane region" description="Helical" evidence="13">
    <location>
        <begin position="391"/>
        <end position="413"/>
    </location>
</feature>
<organism evidence="14 15">
    <name type="scientific">Streptomyces lycii</name>
    <dbReference type="NCBI Taxonomy" id="2654337"/>
    <lineage>
        <taxon>Bacteria</taxon>
        <taxon>Bacillati</taxon>
        <taxon>Actinomycetota</taxon>
        <taxon>Actinomycetes</taxon>
        <taxon>Kitasatosporales</taxon>
        <taxon>Streptomycetaceae</taxon>
        <taxon>Streptomyces</taxon>
    </lineage>
</organism>
<gene>
    <name evidence="14" type="ORF">GCU69_26040</name>
</gene>
<comment type="subcellular location">
    <subcellularLocation>
        <location evidence="1">Cell membrane</location>
        <topology evidence="1">Multi-pass membrane protein</topology>
    </subcellularLocation>
</comment>
<feature type="transmembrane region" description="Helical" evidence="13">
    <location>
        <begin position="123"/>
        <end position="143"/>
    </location>
</feature>
<dbReference type="PROSITE" id="PS50283">
    <property type="entry name" value="NA_SOLUT_SYMP_3"/>
    <property type="match status" value="1"/>
</dbReference>
<dbReference type="CDD" id="cd11477">
    <property type="entry name" value="SLC5sbd_u1"/>
    <property type="match status" value="1"/>
</dbReference>
<dbReference type="InterPro" id="IPR051163">
    <property type="entry name" value="Sodium:Solute_Symporter_SSF"/>
</dbReference>
<keyword evidence="10" id="KW-0739">Sodium transport</keyword>
<feature type="transmembrane region" description="Helical" evidence="13">
    <location>
        <begin position="191"/>
        <end position="214"/>
    </location>
</feature>
<evidence type="ECO:0000256" key="1">
    <source>
        <dbReference type="ARBA" id="ARBA00004651"/>
    </source>
</evidence>
<keyword evidence="6 13" id="KW-1133">Transmembrane helix</keyword>
<evidence type="ECO:0000256" key="4">
    <source>
        <dbReference type="ARBA" id="ARBA00022475"/>
    </source>
</evidence>
<evidence type="ECO:0000256" key="5">
    <source>
        <dbReference type="ARBA" id="ARBA00022692"/>
    </source>
</evidence>
<keyword evidence="9 13" id="KW-0472">Membrane</keyword>
<evidence type="ECO:0000256" key="13">
    <source>
        <dbReference type="SAM" id="Phobius"/>
    </source>
</evidence>
<dbReference type="Pfam" id="PF00474">
    <property type="entry name" value="SSF"/>
    <property type="match status" value="1"/>
</dbReference>
<evidence type="ECO:0000256" key="2">
    <source>
        <dbReference type="ARBA" id="ARBA00006434"/>
    </source>
</evidence>
<feature type="transmembrane region" description="Helical" evidence="13">
    <location>
        <begin position="425"/>
        <end position="444"/>
    </location>
</feature>
<keyword evidence="8" id="KW-0406">Ion transport</keyword>
<dbReference type="InterPro" id="IPR001734">
    <property type="entry name" value="Na/solute_symporter"/>
</dbReference>
<dbReference type="PANTHER" id="PTHR42985:SF40">
    <property type="entry name" value="LD47995P-RELATED"/>
    <property type="match status" value="1"/>
</dbReference>
<feature type="transmembrane region" description="Helical" evidence="13">
    <location>
        <begin position="450"/>
        <end position="470"/>
    </location>
</feature>
<evidence type="ECO:0000256" key="9">
    <source>
        <dbReference type="ARBA" id="ARBA00023136"/>
    </source>
</evidence>
<evidence type="ECO:0000256" key="11">
    <source>
        <dbReference type="RuleBase" id="RU362091"/>
    </source>
</evidence>
<keyword evidence="5 13" id="KW-0812">Transmembrane</keyword>
<keyword evidence="7" id="KW-0915">Sodium</keyword>
<feature type="transmembrane region" description="Helical" evidence="13">
    <location>
        <begin position="155"/>
        <end position="179"/>
    </location>
</feature>